<reference evidence="1 2" key="1">
    <citation type="journal article" date="2021" name="Elife">
        <title>Chloroplast acquisition without the gene transfer in kleptoplastic sea slugs, Plakobranchus ocellatus.</title>
        <authorList>
            <person name="Maeda T."/>
            <person name="Takahashi S."/>
            <person name="Yoshida T."/>
            <person name="Shimamura S."/>
            <person name="Takaki Y."/>
            <person name="Nagai Y."/>
            <person name="Toyoda A."/>
            <person name="Suzuki Y."/>
            <person name="Arimoto A."/>
            <person name="Ishii H."/>
            <person name="Satoh N."/>
            <person name="Nishiyama T."/>
            <person name="Hasebe M."/>
            <person name="Maruyama T."/>
            <person name="Minagawa J."/>
            <person name="Obokata J."/>
            <person name="Shigenobu S."/>
        </authorList>
    </citation>
    <scope>NUCLEOTIDE SEQUENCE [LARGE SCALE GENOMIC DNA]</scope>
</reference>
<evidence type="ECO:0000313" key="1">
    <source>
        <dbReference type="EMBL" id="GFO21503.1"/>
    </source>
</evidence>
<accession>A0AAV4BPK1</accession>
<name>A0AAV4BPK1_9GAST</name>
<gene>
    <name evidence="1" type="ORF">PoB_004800800</name>
</gene>
<dbReference type="Proteomes" id="UP000735302">
    <property type="component" value="Unassembled WGS sequence"/>
</dbReference>
<dbReference type="AlphaFoldDB" id="A0AAV4BPK1"/>
<keyword evidence="2" id="KW-1185">Reference proteome</keyword>
<dbReference type="EMBL" id="BLXT01005260">
    <property type="protein sequence ID" value="GFO21503.1"/>
    <property type="molecule type" value="Genomic_DNA"/>
</dbReference>
<comment type="caution">
    <text evidence="1">The sequence shown here is derived from an EMBL/GenBank/DDBJ whole genome shotgun (WGS) entry which is preliminary data.</text>
</comment>
<evidence type="ECO:0000313" key="2">
    <source>
        <dbReference type="Proteomes" id="UP000735302"/>
    </source>
</evidence>
<sequence length="142" mass="15675">MKMIEVNEKRNVNKRVPPPTLFKYSTYGAVVHSLEATIAFVYISVPGTNTMRDLSSANQSATLQQTYVTLHGNDPAMRVTFMQCPAHVTSSITRGRSLEPCKRGFALCRKNNKGAGSIVKEDRQALKLSGRTERSWCVGPGN</sequence>
<protein>
    <submittedName>
        <fullName evidence="1">Uncharacterized protein</fullName>
    </submittedName>
</protein>
<organism evidence="1 2">
    <name type="scientific">Plakobranchus ocellatus</name>
    <dbReference type="NCBI Taxonomy" id="259542"/>
    <lineage>
        <taxon>Eukaryota</taxon>
        <taxon>Metazoa</taxon>
        <taxon>Spiralia</taxon>
        <taxon>Lophotrochozoa</taxon>
        <taxon>Mollusca</taxon>
        <taxon>Gastropoda</taxon>
        <taxon>Heterobranchia</taxon>
        <taxon>Euthyneura</taxon>
        <taxon>Panpulmonata</taxon>
        <taxon>Sacoglossa</taxon>
        <taxon>Placobranchoidea</taxon>
        <taxon>Plakobranchidae</taxon>
        <taxon>Plakobranchus</taxon>
    </lineage>
</organism>
<proteinExistence type="predicted"/>